<evidence type="ECO:0000256" key="2">
    <source>
        <dbReference type="SAM" id="MobiDB-lite"/>
    </source>
</evidence>
<dbReference type="SMART" id="SM00028">
    <property type="entry name" value="TPR"/>
    <property type="match status" value="2"/>
</dbReference>
<reference evidence="4" key="1">
    <citation type="journal article" date="2020" name="mSystems">
        <title>Genome- and Community-Level Interaction Insights into Carbon Utilization and Element Cycling Functions of Hydrothermarchaeota in Hydrothermal Sediment.</title>
        <authorList>
            <person name="Zhou Z."/>
            <person name="Liu Y."/>
            <person name="Xu W."/>
            <person name="Pan J."/>
            <person name="Luo Z.H."/>
            <person name="Li M."/>
        </authorList>
    </citation>
    <scope>NUCLEOTIDE SEQUENCE [LARGE SCALE GENOMIC DNA]</scope>
    <source>
        <strain evidence="4">SpSt-381</strain>
    </source>
</reference>
<comment type="caution">
    <text evidence="4">The sequence shown here is derived from an EMBL/GenBank/DDBJ whole genome shotgun (WGS) entry which is preliminary data.</text>
</comment>
<evidence type="ECO:0000256" key="3">
    <source>
        <dbReference type="SAM" id="SignalP"/>
    </source>
</evidence>
<dbReference type="EMBL" id="DSQF01000025">
    <property type="protein sequence ID" value="HGZ44182.1"/>
    <property type="molecule type" value="Genomic_DNA"/>
</dbReference>
<accession>A0A832MKW4</accession>
<evidence type="ECO:0000256" key="1">
    <source>
        <dbReference type="PROSITE-ProRule" id="PRU00339"/>
    </source>
</evidence>
<protein>
    <submittedName>
        <fullName evidence="4">Tetratricopeptide repeat protein</fullName>
    </submittedName>
</protein>
<name>A0A832MKW4_UNCEI</name>
<dbReference type="AlphaFoldDB" id="A0A832MKW4"/>
<keyword evidence="3" id="KW-0732">Signal</keyword>
<dbReference type="InterPro" id="IPR019734">
    <property type="entry name" value="TPR_rpt"/>
</dbReference>
<dbReference type="InterPro" id="IPR011990">
    <property type="entry name" value="TPR-like_helical_dom_sf"/>
</dbReference>
<organism evidence="4">
    <name type="scientific">Eiseniibacteriota bacterium</name>
    <dbReference type="NCBI Taxonomy" id="2212470"/>
    <lineage>
        <taxon>Bacteria</taxon>
        <taxon>Candidatus Eiseniibacteriota</taxon>
    </lineage>
</organism>
<sequence length="199" mass="21084">MRRRIVHALAALAALVPGTAAAVLTPRPDTPPPAASGEARAQPAPRAQAEVLYADAYDEVARAKQDLAGGRAKSAEKRFRRALDRALRAAELDTAYHEAWNLAGYAARRLGDHERALAAYGRCLRLAPDYAAAREYLGEALVELGRLDEARAQLAWLERLGAKDEARVLRGALEAAAAKAVTPVSAPAADAPSDSSASK</sequence>
<proteinExistence type="predicted"/>
<keyword evidence="1" id="KW-0802">TPR repeat</keyword>
<dbReference type="Gene3D" id="1.25.40.10">
    <property type="entry name" value="Tetratricopeptide repeat domain"/>
    <property type="match status" value="1"/>
</dbReference>
<feature type="signal peptide" evidence="3">
    <location>
        <begin position="1"/>
        <end position="22"/>
    </location>
</feature>
<evidence type="ECO:0000313" key="4">
    <source>
        <dbReference type="EMBL" id="HGZ44182.1"/>
    </source>
</evidence>
<dbReference type="Pfam" id="PF14559">
    <property type="entry name" value="TPR_19"/>
    <property type="match status" value="1"/>
</dbReference>
<gene>
    <name evidence="4" type="ORF">ENR23_12345</name>
</gene>
<dbReference type="SUPFAM" id="SSF48452">
    <property type="entry name" value="TPR-like"/>
    <property type="match status" value="1"/>
</dbReference>
<feature type="chain" id="PRO_5032420777" evidence="3">
    <location>
        <begin position="23"/>
        <end position="199"/>
    </location>
</feature>
<dbReference type="PROSITE" id="PS50005">
    <property type="entry name" value="TPR"/>
    <property type="match status" value="1"/>
</dbReference>
<feature type="region of interest" description="Disordered" evidence="2">
    <location>
        <begin position="23"/>
        <end position="45"/>
    </location>
</feature>
<feature type="repeat" description="TPR" evidence="1">
    <location>
        <begin position="97"/>
        <end position="130"/>
    </location>
</feature>